<organism evidence="3 4">
    <name type="scientific">Hydrogenovibrio thermophilus</name>
    <dbReference type="NCBI Taxonomy" id="265883"/>
    <lineage>
        <taxon>Bacteria</taxon>
        <taxon>Pseudomonadati</taxon>
        <taxon>Pseudomonadota</taxon>
        <taxon>Gammaproteobacteria</taxon>
        <taxon>Thiotrichales</taxon>
        <taxon>Piscirickettsiaceae</taxon>
        <taxon>Hydrogenovibrio</taxon>
    </lineage>
</organism>
<reference evidence="3 4" key="1">
    <citation type="journal article" date="2018" name="Environ. Microbiol.">
        <title>Genomes of ubiquitous marine and hypersaline Hydrogenovibrio, Thiomicrorhabdus and Thiomicrospira spp. encode a diversity of mechanisms to sustain chemolithoautotrophy in heterogeneous environments.</title>
        <authorList>
            <person name="Scott K.M."/>
            <person name="Williams J."/>
            <person name="Porter C.M.B."/>
            <person name="Russel S."/>
            <person name="Harmer T.L."/>
            <person name="Paul J.H."/>
            <person name="Antonen K.M."/>
            <person name="Bridges M.K."/>
            <person name="Camper G.J."/>
            <person name="Campla C.K."/>
            <person name="Casella L.G."/>
            <person name="Chase E."/>
            <person name="Conrad J.W."/>
            <person name="Cruz M.C."/>
            <person name="Dunlap D.S."/>
            <person name="Duran L."/>
            <person name="Fahsbender E.M."/>
            <person name="Goldsmith D.B."/>
            <person name="Keeley R.F."/>
            <person name="Kondoff M.R."/>
            <person name="Kussy B.I."/>
            <person name="Lane M.K."/>
            <person name="Lawler S."/>
            <person name="Leigh B.A."/>
            <person name="Lewis C."/>
            <person name="Lostal L.M."/>
            <person name="Marking D."/>
            <person name="Mancera P.A."/>
            <person name="McClenthan E.C."/>
            <person name="McIntyre E.A."/>
            <person name="Mine J.A."/>
            <person name="Modi S."/>
            <person name="Moore B.D."/>
            <person name="Morgan W.A."/>
            <person name="Nelson K.M."/>
            <person name="Nguyen K.N."/>
            <person name="Ogburn N."/>
            <person name="Parrino D.G."/>
            <person name="Pedapudi A.D."/>
            <person name="Pelham R.P."/>
            <person name="Preece A.M."/>
            <person name="Rampersad E.A."/>
            <person name="Richardson J.C."/>
            <person name="Rodgers C.M."/>
            <person name="Schaffer B.L."/>
            <person name="Sheridan N.E."/>
            <person name="Solone M.R."/>
            <person name="Staley Z.R."/>
            <person name="Tabuchi M."/>
            <person name="Waide R.J."/>
            <person name="Wanjugi P.W."/>
            <person name="Young S."/>
            <person name="Clum A."/>
            <person name="Daum C."/>
            <person name="Huntemann M."/>
            <person name="Ivanova N."/>
            <person name="Kyrpides N."/>
            <person name="Mikhailova N."/>
            <person name="Palaniappan K."/>
            <person name="Pillay M."/>
            <person name="Reddy T.B.K."/>
            <person name="Shapiro N."/>
            <person name="Stamatis D."/>
            <person name="Varghese N."/>
            <person name="Woyke T."/>
            <person name="Boden R."/>
            <person name="Freyermuth S.K."/>
            <person name="Kerfeld C.A."/>
        </authorList>
    </citation>
    <scope>NUCLEOTIDE SEQUENCE [LARGE SCALE GENOMIC DNA]</scope>
    <source>
        <strain evidence="3 4">JR-2</strain>
    </source>
</reference>
<evidence type="ECO:0000313" key="4">
    <source>
        <dbReference type="Proteomes" id="UP000285478"/>
    </source>
</evidence>
<dbReference type="SUPFAM" id="SSF102405">
    <property type="entry name" value="MCP/YpsA-like"/>
    <property type="match status" value="1"/>
</dbReference>
<dbReference type="KEGG" id="htr:EPV75_01510"/>
<keyword evidence="4" id="KW-1185">Reference proteome</keyword>
<gene>
    <name evidence="3" type="ORF">EPV75_01510</name>
</gene>
<proteinExistence type="inferred from homology"/>
<evidence type="ECO:0000256" key="1">
    <source>
        <dbReference type="ARBA" id="ARBA00006525"/>
    </source>
</evidence>
<evidence type="ECO:0000313" key="3">
    <source>
        <dbReference type="EMBL" id="QAB14439.1"/>
    </source>
</evidence>
<dbReference type="GO" id="GO:0009294">
    <property type="term" value="P:DNA-mediated transformation"/>
    <property type="evidence" value="ECO:0007669"/>
    <property type="project" value="InterPro"/>
</dbReference>
<dbReference type="PANTHER" id="PTHR43022:SF1">
    <property type="entry name" value="PROTEIN SMF"/>
    <property type="match status" value="1"/>
</dbReference>
<protein>
    <submittedName>
        <fullName evidence="3">DNA-processing protein DprA</fullName>
    </submittedName>
</protein>
<name>A0A451G4N4_9GAMM</name>
<evidence type="ECO:0000259" key="2">
    <source>
        <dbReference type="Pfam" id="PF02481"/>
    </source>
</evidence>
<dbReference type="Gene3D" id="3.40.50.450">
    <property type="match status" value="1"/>
</dbReference>
<dbReference type="PANTHER" id="PTHR43022">
    <property type="entry name" value="PROTEIN SMF"/>
    <property type="match status" value="1"/>
</dbReference>
<dbReference type="Pfam" id="PF02481">
    <property type="entry name" value="DNA_processg_A"/>
    <property type="match status" value="1"/>
</dbReference>
<dbReference type="EMBL" id="CP035033">
    <property type="protein sequence ID" value="QAB14439.1"/>
    <property type="molecule type" value="Genomic_DNA"/>
</dbReference>
<dbReference type="AlphaFoldDB" id="A0A451G4N4"/>
<dbReference type="InterPro" id="IPR057666">
    <property type="entry name" value="DrpA_SLOG"/>
</dbReference>
<feature type="domain" description="Smf/DprA SLOG" evidence="2">
    <location>
        <begin position="77"/>
        <end position="263"/>
    </location>
</feature>
<accession>A0A451G4N4</accession>
<comment type="similarity">
    <text evidence="1">Belongs to the DprA/Smf family.</text>
</comment>
<dbReference type="InterPro" id="IPR003488">
    <property type="entry name" value="DprA"/>
</dbReference>
<dbReference type="RefSeq" id="WP_128384243.1">
    <property type="nucleotide sequence ID" value="NZ_CP035033.1"/>
</dbReference>
<sequence>MASKNTESLLALRFLKGVGKKYLNQISLSAEIAGISVESAFFSSKLGQGKFDATEVQEAYEKAKEQIRIAEEMGHNIISKLDDVYPDSLKELSDAPPVLFCAGNLSILKENIVTVIGTRSPTEHGKYIAKKVTDWFVENNWVIASGLAKGIDTIAHKSCLERGGKTISVLAHGLEKIYPAENRALAEEIISSNGLLVTEYGYNSYVGKSNFVERDRIQAALAKAVLLVQSGLNGGSLHASRSIINYGRYLVVVGQSKTDVANQEPNIMANELLINGEKSQRLKLLQTDELGLKKVLYLKDKTLFDKVDSIILRGPLYGEYGVESQYLNKELF</sequence>
<dbReference type="Proteomes" id="UP000285478">
    <property type="component" value="Chromosome"/>
</dbReference>